<accession>A0ABU3NLH4</accession>
<name>A0ABU3NLH4_9CHLR</name>
<dbReference type="InterPro" id="IPR007557">
    <property type="entry name" value="PSP1_C"/>
</dbReference>
<proteinExistence type="predicted"/>
<organism evidence="3 4">
    <name type="scientific">Thermanaerothrix solaris</name>
    <dbReference type="NCBI Taxonomy" id="3058434"/>
    <lineage>
        <taxon>Bacteria</taxon>
        <taxon>Bacillati</taxon>
        <taxon>Chloroflexota</taxon>
        <taxon>Anaerolineae</taxon>
        <taxon>Anaerolineales</taxon>
        <taxon>Anaerolineaceae</taxon>
        <taxon>Thermanaerothrix</taxon>
    </lineage>
</organism>
<reference evidence="3 4" key="1">
    <citation type="submission" date="2023-07" db="EMBL/GenBank/DDBJ databases">
        <title>Novel species of Thermanaerothrix with wide hydrolytic capabilities.</title>
        <authorList>
            <person name="Zayulina K.S."/>
            <person name="Podosokorskaya O.A."/>
            <person name="Elcheninov A.G."/>
        </authorList>
    </citation>
    <scope>NUCLEOTIDE SEQUENCE [LARGE SCALE GENOMIC DNA]</scope>
    <source>
        <strain evidence="3 4">4228-RoL</strain>
    </source>
</reference>
<evidence type="ECO:0000313" key="3">
    <source>
        <dbReference type="EMBL" id="MDT8897205.1"/>
    </source>
</evidence>
<dbReference type="Proteomes" id="UP001254165">
    <property type="component" value="Unassembled WGS sequence"/>
</dbReference>
<evidence type="ECO:0000313" key="4">
    <source>
        <dbReference type="Proteomes" id="UP001254165"/>
    </source>
</evidence>
<evidence type="ECO:0000259" key="2">
    <source>
        <dbReference type="PROSITE" id="PS51411"/>
    </source>
</evidence>
<protein>
    <submittedName>
        <fullName evidence="3">Regulatory iron-sulfur-containing complex subunit RicT</fullName>
    </submittedName>
</protein>
<gene>
    <name evidence="3" type="primary">ricT</name>
    <name evidence="3" type="ORF">QYE77_02920</name>
</gene>
<dbReference type="PANTHER" id="PTHR43830">
    <property type="entry name" value="PROTEIN PSP1"/>
    <property type="match status" value="1"/>
</dbReference>
<evidence type="ECO:0000256" key="1">
    <source>
        <dbReference type="SAM" id="MobiDB-lite"/>
    </source>
</evidence>
<dbReference type="NCBIfam" id="NF041131">
    <property type="entry name" value="RicT_YaaT_fam"/>
    <property type="match status" value="1"/>
</dbReference>
<dbReference type="InterPro" id="IPR047767">
    <property type="entry name" value="PSP1-like"/>
</dbReference>
<dbReference type="PROSITE" id="PS51411">
    <property type="entry name" value="PSP1_C"/>
    <property type="match status" value="1"/>
</dbReference>
<dbReference type="PANTHER" id="PTHR43830:SF3">
    <property type="entry name" value="PROTEIN PSP1"/>
    <property type="match status" value="1"/>
</dbReference>
<comment type="caution">
    <text evidence="3">The sequence shown here is derived from an EMBL/GenBank/DDBJ whole genome shotgun (WGS) entry which is preliminary data.</text>
</comment>
<feature type="domain" description="PSP1 C-terminal" evidence="2">
    <location>
        <begin position="66"/>
        <end position="157"/>
    </location>
</feature>
<dbReference type="EMBL" id="JAUHMF010000001">
    <property type="protein sequence ID" value="MDT8897205.1"/>
    <property type="molecule type" value="Genomic_DNA"/>
</dbReference>
<feature type="region of interest" description="Disordered" evidence="1">
    <location>
        <begin position="268"/>
        <end position="298"/>
    </location>
</feature>
<sequence>MAVSTDMFIVGVRFSKVGKVYHYDATHLEDAQVGDRVVVETTRGWQIGEIVQIVDPPGQPPEGGWKPITRLATPRDLLLRQLWQAKEQQAVYLCAQKVTELGLSGIKIIGAEYSLDGTHLAILYSSDTEEKQDLKAFRQAVQRLFPTVQIEYRLLGPRDVAKYMGGMGACGLETRCCSKFLTEFNSISIRMAKEQDISLTPAEITGMCGRLRCCLIYEYEQYCEACRDLPKRNKRVLTPAGEGKVVDLNILMGKVKVEIPEVGVREFSKEEITPANGSTPPSSSPPDKSKGTQPKRST</sequence>
<dbReference type="RefSeq" id="WP_315623856.1">
    <property type="nucleotide sequence ID" value="NZ_JAUHMF010000001.1"/>
</dbReference>
<keyword evidence="4" id="KW-1185">Reference proteome</keyword>
<dbReference type="Pfam" id="PF04468">
    <property type="entry name" value="PSP1"/>
    <property type="match status" value="1"/>
</dbReference>